<evidence type="ECO:0000313" key="2">
    <source>
        <dbReference type="Proteomes" id="UP000437862"/>
    </source>
</evidence>
<gene>
    <name evidence="1" type="ORF">GO485_08775</name>
</gene>
<dbReference type="Pfam" id="PF02810">
    <property type="entry name" value="SEC-C"/>
    <property type="match status" value="1"/>
</dbReference>
<dbReference type="InterPro" id="IPR004027">
    <property type="entry name" value="SEC_C_motif"/>
</dbReference>
<keyword evidence="2" id="KW-1185">Reference proteome</keyword>
<reference evidence="1 2" key="1">
    <citation type="submission" date="2019-12" db="EMBL/GenBank/DDBJ databases">
        <title>Draft Genome Sequences of Six Type Strains of the Genus Massilia.</title>
        <authorList>
            <person name="Miess H."/>
            <person name="Frediansyah A."/>
            <person name="Goeker M."/>
            <person name="Gross H."/>
        </authorList>
    </citation>
    <scope>NUCLEOTIDE SEQUENCE [LARGE SCALE GENOMIC DNA]</scope>
    <source>
        <strain evidence="1 2">DSM 26639</strain>
    </source>
</reference>
<dbReference type="Gene3D" id="3.10.450.50">
    <property type="match status" value="1"/>
</dbReference>
<protein>
    <recommendedName>
        <fullName evidence="3">SEC-C motif-containing protein</fullName>
    </recommendedName>
</protein>
<organism evidence="1 2">
    <name type="scientific">Pseudoduganella flava</name>
    <dbReference type="NCBI Taxonomy" id="871742"/>
    <lineage>
        <taxon>Bacteria</taxon>
        <taxon>Pseudomonadati</taxon>
        <taxon>Pseudomonadota</taxon>
        <taxon>Betaproteobacteria</taxon>
        <taxon>Burkholderiales</taxon>
        <taxon>Oxalobacteraceae</taxon>
        <taxon>Telluria group</taxon>
        <taxon>Pseudoduganella</taxon>
    </lineage>
</organism>
<proteinExistence type="predicted"/>
<accession>A0ABX6FRG1</accession>
<dbReference type="SUPFAM" id="SSF103642">
    <property type="entry name" value="Sec-C motif"/>
    <property type="match status" value="1"/>
</dbReference>
<evidence type="ECO:0000313" key="1">
    <source>
        <dbReference type="EMBL" id="QGZ39127.1"/>
    </source>
</evidence>
<dbReference type="EMBL" id="CP046904">
    <property type="protein sequence ID" value="QGZ39127.1"/>
    <property type="molecule type" value="Genomic_DNA"/>
</dbReference>
<sequence>MLQDKSYKLAAAHRGQFTEEFARQRLASVFGVDKTLANVGLMRSKDVAGEVDVLVTFSKFAIIVQAKSKQLTAVARQGDEKQIQKDFAGAVQSACDQGMDCAKMLFDPAIKWVDSHGSAVAPAAVERVFVVCLVADHYPALAAQARQFLRFDTVDRVASPLVMDVFLLDALAEMLDTPLHFLNYLERRSGYADQVMSNHELNILGFHLVQNLHMQEDASLFHLGDDFGIDLELAMLARREGLEAPRTPRGILTILDGTTLGALLRQIEYRPEPGMVELGFAILAMSENALNQANAALSAIMRLSQIDNGRHDFTVQLKDGVGLTFHSSALPEQRARDGLMDHCVRRKYVQQASRWFGVLLHPTTGQMRCGVMLASPWERDAQLDIATAHMSRRSNVSSAQLRQFTRPRDVAKVGRNAPCPCGSGKKSKRCCHP</sequence>
<name>A0ABX6FRG1_9BURK</name>
<evidence type="ECO:0008006" key="3">
    <source>
        <dbReference type="Google" id="ProtNLM"/>
    </source>
</evidence>
<dbReference type="Proteomes" id="UP000437862">
    <property type="component" value="Chromosome"/>
</dbReference>